<dbReference type="GO" id="GO:0006355">
    <property type="term" value="P:regulation of DNA-templated transcription"/>
    <property type="evidence" value="ECO:0007669"/>
    <property type="project" value="TreeGrafter"/>
</dbReference>
<sequence length="1789" mass="200446">MASQITSRGASGALERTKTPERPSHIVPTFTTALSIPVIGTRPILSSSSTQSSTSNSFSHSSGPNTHLNGHVHPHAVPNVVPAGPAPARMSTTRTSGSNTTTSNGAINGTNSRKATIAAPQQEESAREGERPPDLGIQPIAVPSVLDLNSVRTRAPAPRPPPASATPEDAGPSINGASSSARPFGLEDCPVFYPTHEEWNDPMSFVRKITPTAEQFGLCKIVPPEDWKMPFVTDTETFRFKTRLQRLNQVEASSRAKINFLEQLYRYHRQSTGMRVVVPTINHHTLDLWLLRKEVQKLGGCATVTTQNKWGDVGRTLGYSAISNIGTQLHQAYVKIIEPYEAFLVHVKNSPALTPSANGLVGVTTSAPESPTPSRTTSMGNRGAPMTTVDHVLERQAKMGNGVAGDENRMARTRGDSDAQDVQMADAVKTNGTDKPKSRMGAVTPVVKDDHGDYCEICKKKEKPSEMLLCDGCDGGYHIYCLDPPLSAVPKGQWFCHSCLDGSNNDFGFEEGEEHTLTTFQARDMAFRKLWFESHPPASTTADDAAMAVDEEHSDANIVTRIGDVNVSEHDVEKEFWRLVQSAEDTVEVEYGADVHSTTHGSAMPTIETHPLDPYSREPWNLNNLPIISDSLLRFIKTDISGMTVPWTYVGMVFSTFCWHNEDHYTYSVNYMHWGASKTWYGVPGGHAEKFEAAIRREAPELFEAQPDLLYQLVTLMRPDRLKQEGVRVVACNQRPGEFVITFPKAYHAGFNHGFNFNEAINFALPEWLTLGLQSVMRYKEYHKAPVFSHDELLCTITQHSTSIKTAIWLKEHLVEMRKREAASRESVRNDFPGITEVIDESEGSEEDQLQCLVCKSFCYLSRVTCECTSSVVCHTHADSLCDCPSFKRIFQLRYTDTDLDEILEAALARSSQPFTWRDKFAKLLMESPRPLFRSLKNLAAEGDKINYPLPELANLKRCIERGELWMAHAALMLKQRKEPRRKKRVKKETSTPNPEENEGIERTMAEAEALMAKVSLLGFDAPEIGVLASVIEQAKDFKTRAAALLDKVKTDPEFWQDVPLRTEMAAECQELVKLGWSVNLSLEETEQLNVLAKKFELLERLDAVQRDLLTLSEVRLHLEHAKACGLTDEHPLLEVLRGKEVVGEEWEKKANVIFDAKVKNLRDMDEFTELPHGHPIDASVLAKIMAIRSRAKELEKQAKALMFPEGMKRTKIADAQRLIMRAEKDFNIPSVVELKRVLDFAMDLEQRCEAVLNKRHPQSESESVFDAVRKWRAYADEHLVMKFHLPQYEMLKNQLDQHDKWYNRLPFPKPRRDHVELLYKDVAEATKAEEDAAPAEEFCTCICTLPVRPPPPGTISDAVQCDHCHARFHPQCAGGSCPFCDHHHWNGSLHRTRYYHSFDVLACVRPVPDLTRNYSRLWKQIEFIATRIARLQNVITHFLAFAAQTPNQRPEIIPQVRHYMRKLFKIQLAISPKANVSYGLDLAGLHRILAGQKKSQKRRKRAKVMLRQENEKVAPDGTQCFCHGQSPIYDGVLLIKCGTCHKMFHGGCLYWGSNPQPPEDWQCPICVTKRGKSYRGPEIRVKSPDDHEFGVYVDIKKTIELNRDLVKVQMGEANGPCITLDLLAFYPAEDNQPAMPPPLPGVSMGMPPNMNMAFPSAPYFGHPGPFPQMMLSHPIGGQPHRTMVPSPANATNSSQHHGSSHPHTSLPPPPMTTGYPGNWPGDIDKKKRKRSVEARPDESKRRKSELSTPVTTPLNGTGVIPGTPIEEPDVIDLTIDESLPYVCAEERL</sequence>
<dbReference type="Pfam" id="PF00628">
    <property type="entry name" value="PHD"/>
    <property type="match status" value="1"/>
</dbReference>
<organism evidence="19 20">
    <name type="scientific">Serendipita vermifera MAFF 305830</name>
    <dbReference type="NCBI Taxonomy" id="933852"/>
    <lineage>
        <taxon>Eukaryota</taxon>
        <taxon>Fungi</taxon>
        <taxon>Dikarya</taxon>
        <taxon>Basidiomycota</taxon>
        <taxon>Agaricomycotina</taxon>
        <taxon>Agaricomycetes</taxon>
        <taxon>Sebacinales</taxon>
        <taxon>Serendipitaceae</taxon>
        <taxon>Serendipita</taxon>
    </lineage>
</organism>
<accession>A0A0C3B017</accession>
<comment type="catalytic activity">
    <reaction evidence="12">
        <text>N(6),N(6),N(6)-trimethyl-L-lysyl(4)-[histone H3] + 3 2-oxoglutarate + 3 O2 = L-lysyl(4)-[histone H3] + 3 formaldehyde + 3 succinate + 3 CO2</text>
        <dbReference type="Rhea" id="RHEA:60208"/>
        <dbReference type="Rhea" id="RHEA-COMP:15537"/>
        <dbReference type="Rhea" id="RHEA-COMP:15547"/>
        <dbReference type="ChEBI" id="CHEBI:15379"/>
        <dbReference type="ChEBI" id="CHEBI:16526"/>
        <dbReference type="ChEBI" id="CHEBI:16810"/>
        <dbReference type="ChEBI" id="CHEBI:16842"/>
        <dbReference type="ChEBI" id="CHEBI:29969"/>
        <dbReference type="ChEBI" id="CHEBI:30031"/>
        <dbReference type="ChEBI" id="CHEBI:61961"/>
        <dbReference type="EC" id="1.14.11.67"/>
    </reaction>
</comment>
<feature type="region of interest" description="Disordered" evidence="14">
    <location>
        <begin position="152"/>
        <end position="182"/>
    </location>
</feature>
<comment type="cofactor">
    <cofactor evidence="1">
        <name>Fe(2+)</name>
        <dbReference type="ChEBI" id="CHEBI:29033"/>
    </cofactor>
</comment>
<proteinExistence type="inferred from homology"/>
<feature type="region of interest" description="Disordered" evidence="14">
    <location>
        <begin position="45"/>
        <end position="138"/>
    </location>
</feature>
<dbReference type="OrthoDB" id="1678912at2759"/>
<evidence type="ECO:0000256" key="11">
    <source>
        <dbReference type="ARBA" id="ARBA00023242"/>
    </source>
</evidence>
<protein>
    <recommendedName>
        <fullName evidence="4">[histone H3]-trimethyl-L-lysine(4) demethylase</fullName>
        <ecNumber evidence="4">1.14.11.67</ecNumber>
    </recommendedName>
</protein>
<dbReference type="InterPro" id="IPR004198">
    <property type="entry name" value="Znf_C5HC2"/>
</dbReference>
<dbReference type="InterPro" id="IPR003347">
    <property type="entry name" value="JmjC_dom"/>
</dbReference>
<dbReference type="PANTHER" id="PTHR10694">
    <property type="entry name" value="LYSINE-SPECIFIC DEMETHYLASE"/>
    <property type="match status" value="1"/>
</dbReference>
<dbReference type="Pfam" id="PF02375">
    <property type="entry name" value="JmjN"/>
    <property type="match status" value="1"/>
</dbReference>
<evidence type="ECO:0000256" key="10">
    <source>
        <dbReference type="ARBA" id="ARBA00023004"/>
    </source>
</evidence>
<dbReference type="Gene3D" id="1.10.150.60">
    <property type="entry name" value="ARID DNA-binding domain"/>
    <property type="match status" value="1"/>
</dbReference>
<dbReference type="InterPro" id="IPR048615">
    <property type="entry name" value="KDM5_C-hel"/>
</dbReference>
<evidence type="ECO:0000259" key="17">
    <source>
        <dbReference type="PROSITE" id="PS51183"/>
    </source>
</evidence>
<keyword evidence="5" id="KW-0479">Metal-binding</keyword>
<dbReference type="Pfam" id="PF02928">
    <property type="entry name" value="zf-C5HC2"/>
    <property type="match status" value="1"/>
</dbReference>
<dbReference type="SMART" id="SM00501">
    <property type="entry name" value="BRIGHT"/>
    <property type="match status" value="1"/>
</dbReference>
<dbReference type="PROSITE" id="PS51011">
    <property type="entry name" value="ARID"/>
    <property type="match status" value="1"/>
</dbReference>
<dbReference type="STRING" id="933852.A0A0C3B017"/>
<dbReference type="PROSITE" id="PS51183">
    <property type="entry name" value="JMJN"/>
    <property type="match status" value="1"/>
</dbReference>
<dbReference type="Pfam" id="PF21323">
    <property type="entry name" value="KDM5_C-hel"/>
    <property type="match status" value="1"/>
</dbReference>
<evidence type="ECO:0000256" key="3">
    <source>
        <dbReference type="ARBA" id="ARBA00006801"/>
    </source>
</evidence>
<keyword evidence="6" id="KW-0677">Repeat</keyword>
<dbReference type="Pfam" id="PF08429">
    <property type="entry name" value="PLU-1"/>
    <property type="match status" value="1"/>
</dbReference>
<dbReference type="SUPFAM" id="SSF46774">
    <property type="entry name" value="ARID-like"/>
    <property type="match status" value="1"/>
</dbReference>
<dbReference type="EMBL" id="KN824313">
    <property type="protein sequence ID" value="KIM25574.1"/>
    <property type="molecule type" value="Genomic_DNA"/>
</dbReference>
<keyword evidence="20" id="KW-1185">Reference proteome</keyword>
<dbReference type="Pfam" id="PF01388">
    <property type="entry name" value="ARID"/>
    <property type="match status" value="1"/>
</dbReference>
<evidence type="ECO:0000256" key="7">
    <source>
        <dbReference type="ARBA" id="ARBA00022771"/>
    </source>
</evidence>
<reference evidence="20" key="2">
    <citation type="submission" date="2015-01" db="EMBL/GenBank/DDBJ databases">
        <title>Evolutionary Origins and Diversification of the Mycorrhizal Mutualists.</title>
        <authorList>
            <consortium name="DOE Joint Genome Institute"/>
            <consortium name="Mycorrhizal Genomics Consortium"/>
            <person name="Kohler A."/>
            <person name="Kuo A."/>
            <person name="Nagy L.G."/>
            <person name="Floudas D."/>
            <person name="Copeland A."/>
            <person name="Barry K.W."/>
            <person name="Cichocki N."/>
            <person name="Veneault-Fourrey C."/>
            <person name="LaButti K."/>
            <person name="Lindquist E.A."/>
            <person name="Lipzen A."/>
            <person name="Lundell T."/>
            <person name="Morin E."/>
            <person name="Murat C."/>
            <person name="Riley R."/>
            <person name="Ohm R."/>
            <person name="Sun H."/>
            <person name="Tunlid A."/>
            <person name="Henrissat B."/>
            <person name="Grigoriev I.V."/>
            <person name="Hibbett D.S."/>
            <person name="Martin F."/>
        </authorList>
    </citation>
    <scope>NUCLEOTIDE SEQUENCE [LARGE SCALE GENOMIC DNA]</scope>
    <source>
        <strain evidence="20">MAFF 305830</strain>
    </source>
</reference>
<evidence type="ECO:0000256" key="13">
    <source>
        <dbReference type="PROSITE-ProRule" id="PRU00146"/>
    </source>
</evidence>
<dbReference type="SUPFAM" id="SSF51197">
    <property type="entry name" value="Clavaminate synthase-like"/>
    <property type="match status" value="1"/>
</dbReference>
<dbReference type="SMART" id="SM00558">
    <property type="entry name" value="JmjC"/>
    <property type="match status" value="1"/>
</dbReference>
<feature type="compositionally biased region" description="Polar residues" evidence="14">
    <location>
        <begin position="1747"/>
        <end position="1756"/>
    </location>
</feature>
<feature type="domain" description="JmjC" evidence="18">
    <location>
        <begin position="614"/>
        <end position="780"/>
    </location>
</feature>
<dbReference type="HOGENOM" id="CLU_000991_5_1_1"/>
<evidence type="ECO:0000256" key="2">
    <source>
        <dbReference type="ARBA" id="ARBA00004123"/>
    </source>
</evidence>
<evidence type="ECO:0000313" key="20">
    <source>
        <dbReference type="Proteomes" id="UP000054097"/>
    </source>
</evidence>
<dbReference type="PROSITE" id="PS01359">
    <property type="entry name" value="ZF_PHD_1"/>
    <property type="match status" value="2"/>
</dbReference>
<comment type="similarity">
    <text evidence="3">Belongs to the JARID1 histone demethylase family.</text>
</comment>
<feature type="compositionally biased region" description="Basic residues" evidence="14">
    <location>
        <begin position="978"/>
        <end position="987"/>
    </location>
</feature>
<dbReference type="Proteomes" id="UP000054097">
    <property type="component" value="Unassembled WGS sequence"/>
</dbReference>
<feature type="region of interest" description="Disordered" evidence="14">
    <location>
        <begin position="1673"/>
        <end position="1767"/>
    </location>
</feature>
<feature type="compositionally biased region" description="Polar residues" evidence="14">
    <location>
        <begin position="364"/>
        <end position="380"/>
    </location>
</feature>
<feature type="domain" description="ARID" evidence="16">
    <location>
        <begin position="254"/>
        <end position="345"/>
    </location>
</feature>
<dbReference type="GO" id="GO:0003677">
    <property type="term" value="F:DNA binding"/>
    <property type="evidence" value="ECO:0007669"/>
    <property type="project" value="InterPro"/>
</dbReference>
<dbReference type="SUPFAM" id="SSF57903">
    <property type="entry name" value="FYVE/PHD zinc finger"/>
    <property type="match status" value="2"/>
</dbReference>
<dbReference type="FunFam" id="1.10.150.60:FF:000016">
    <property type="entry name" value="Putative Lysine-specific demethylase 5B"/>
    <property type="match status" value="1"/>
</dbReference>
<evidence type="ECO:0000256" key="4">
    <source>
        <dbReference type="ARBA" id="ARBA00012902"/>
    </source>
</evidence>
<dbReference type="InterPro" id="IPR019786">
    <property type="entry name" value="Zinc_finger_PHD-type_CS"/>
</dbReference>
<dbReference type="Gene3D" id="2.60.120.650">
    <property type="entry name" value="Cupin"/>
    <property type="match status" value="1"/>
</dbReference>
<dbReference type="SMART" id="SM00249">
    <property type="entry name" value="PHD"/>
    <property type="match status" value="3"/>
</dbReference>
<dbReference type="Gene3D" id="3.30.40.10">
    <property type="entry name" value="Zinc/RING finger domain, C3HC4 (zinc finger)"/>
    <property type="match status" value="2"/>
</dbReference>
<keyword evidence="10" id="KW-0408">Iron</keyword>
<reference evidence="19 20" key="1">
    <citation type="submission" date="2014-04" db="EMBL/GenBank/DDBJ databases">
        <authorList>
            <consortium name="DOE Joint Genome Institute"/>
            <person name="Kuo A."/>
            <person name="Zuccaro A."/>
            <person name="Kohler A."/>
            <person name="Nagy L.G."/>
            <person name="Floudas D."/>
            <person name="Copeland A."/>
            <person name="Barry K.W."/>
            <person name="Cichocki N."/>
            <person name="Veneault-Fourrey C."/>
            <person name="LaButti K."/>
            <person name="Lindquist E.A."/>
            <person name="Lipzen A."/>
            <person name="Lundell T."/>
            <person name="Morin E."/>
            <person name="Murat C."/>
            <person name="Sun H."/>
            <person name="Tunlid A."/>
            <person name="Henrissat B."/>
            <person name="Grigoriev I.V."/>
            <person name="Hibbett D.S."/>
            <person name="Martin F."/>
            <person name="Nordberg H.P."/>
            <person name="Cantor M.N."/>
            <person name="Hua S.X."/>
        </authorList>
    </citation>
    <scope>NUCLEOTIDE SEQUENCE [LARGE SCALE GENOMIC DNA]</scope>
    <source>
        <strain evidence="19 20">MAFF 305830</strain>
    </source>
</reference>
<comment type="subcellular location">
    <subcellularLocation>
        <location evidence="2">Nucleus</location>
    </subcellularLocation>
</comment>
<evidence type="ECO:0000256" key="1">
    <source>
        <dbReference type="ARBA" id="ARBA00001954"/>
    </source>
</evidence>
<feature type="compositionally biased region" description="Basic and acidic residues" evidence="14">
    <location>
        <begin position="124"/>
        <end position="133"/>
    </location>
</feature>
<dbReference type="InterPro" id="IPR013637">
    <property type="entry name" value="Lys_sp_deMease-like_dom"/>
</dbReference>
<dbReference type="InterPro" id="IPR013083">
    <property type="entry name" value="Znf_RING/FYVE/PHD"/>
</dbReference>
<evidence type="ECO:0000256" key="9">
    <source>
        <dbReference type="ARBA" id="ARBA00023002"/>
    </source>
</evidence>
<dbReference type="InterPro" id="IPR003349">
    <property type="entry name" value="JmjN"/>
</dbReference>
<evidence type="ECO:0000313" key="19">
    <source>
        <dbReference type="EMBL" id="KIM25574.1"/>
    </source>
</evidence>
<dbReference type="CDD" id="cd15489">
    <property type="entry name" value="PHD_SF"/>
    <property type="match status" value="1"/>
</dbReference>
<dbReference type="GO" id="GO:0000785">
    <property type="term" value="C:chromatin"/>
    <property type="evidence" value="ECO:0007669"/>
    <property type="project" value="TreeGrafter"/>
</dbReference>
<feature type="region of interest" description="Disordered" evidence="14">
    <location>
        <begin position="364"/>
        <end position="384"/>
    </location>
</feature>
<dbReference type="InterPro" id="IPR011011">
    <property type="entry name" value="Znf_FYVE_PHD"/>
</dbReference>
<evidence type="ECO:0000256" key="12">
    <source>
        <dbReference type="ARBA" id="ARBA00048734"/>
    </source>
</evidence>
<dbReference type="SMART" id="SM01014">
    <property type="entry name" value="ARID"/>
    <property type="match status" value="1"/>
</dbReference>
<dbReference type="PROSITE" id="PS50016">
    <property type="entry name" value="ZF_PHD_2"/>
    <property type="match status" value="1"/>
</dbReference>
<gene>
    <name evidence="19" type="ORF">M408DRAFT_208536</name>
</gene>
<keyword evidence="9" id="KW-0560">Oxidoreductase</keyword>
<dbReference type="EC" id="1.14.11.67" evidence="4"/>
<dbReference type="Pfam" id="PF02373">
    <property type="entry name" value="JmjC"/>
    <property type="match status" value="1"/>
</dbReference>
<dbReference type="GO" id="GO:0034647">
    <property type="term" value="F:histone H3K4me/H3K4me2/H3K4me3 demethylase activity"/>
    <property type="evidence" value="ECO:0007669"/>
    <property type="project" value="UniProtKB-EC"/>
</dbReference>
<dbReference type="GO" id="GO:0005634">
    <property type="term" value="C:nucleus"/>
    <property type="evidence" value="ECO:0007669"/>
    <property type="project" value="UniProtKB-SubCell"/>
</dbReference>
<dbReference type="InterPro" id="IPR036431">
    <property type="entry name" value="ARID_dom_sf"/>
</dbReference>
<keyword evidence="7 13" id="KW-0863">Zinc-finger</keyword>
<dbReference type="SMART" id="SM00545">
    <property type="entry name" value="JmjN"/>
    <property type="match status" value="1"/>
</dbReference>
<dbReference type="PANTHER" id="PTHR10694:SF33">
    <property type="entry name" value="LYSINE-SPECIFIC DEMETHYLASE 5"/>
    <property type="match status" value="1"/>
</dbReference>
<dbReference type="CDD" id="cd16100">
    <property type="entry name" value="ARID"/>
    <property type="match status" value="1"/>
</dbReference>
<evidence type="ECO:0000259" key="18">
    <source>
        <dbReference type="PROSITE" id="PS51184"/>
    </source>
</evidence>
<feature type="compositionally biased region" description="Low complexity" evidence="14">
    <location>
        <begin position="69"/>
        <end position="112"/>
    </location>
</feature>
<feature type="region of interest" description="Disordered" evidence="14">
    <location>
        <begin position="1"/>
        <end position="29"/>
    </location>
</feature>
<feature type="compositionally biased region" description="Low complexity" evidence="14">
    <location>
        <begin position="46"/>
        <end position="62"/>
    </location>
</feature>
<feature type="domain" description="JmjN" evidence="17">
    <location>
        <begin position="189"/>
        <end position="230"/>
    </location>
</feature>
<evidence type="ECO:0000256" key="14">
    <source>
        <dbReference type="SAM" id="MobiDB-lite"/>
    </source>
</evidence>
<evidence type="ECO:0000259" key="15">
    <source>
        <dbReference type="PROSITE" id="PS50016"/>
    </source>
</evidence>
<dbReference type="InterPro" id="IPR019787">
    <property type="entry name" value="Znf_PHD-finger"/>
</dbReference>
<feature type="region of interest" description="Disordered" evidence="14">
    <location>
        <begin position="977"/>
        <end position="1000"/>
    </location>
</feature>
<dbReference type="GO" id="GO:0008270">
    <property type="term" value="F:zinc ion binding"/>
    <property type="evidence" value="ECO:0007669"/>
    <property type="project" value="UniProtKB-KW"/>
</dbReference>
<dbReference type="PROSITE" id="PS51184">
    <property type="entry name" value="JMJC"/>
    <property type="match status" value="1"/>
</dbReference>
<keyword evidence="11" id="KW-0539">Nucleus</keyword>
<dbReference type="InterPro" id="IPR001965">
    <property type="entry name" value="Znf_PHD"/>
</dbReference>
<feature type="domain" description="PHD-type" evidence="15">
    <location>
        <begin position="452"/>
        <end position="502"/>
    </location>
</feature>
<evidence type="ECO:0000259" key="16">
    <source>
        <dbReference type="PROSITE" id="PS51011"/>
    </source>
</evidence>
<evidence type="ECO:0000256" key="5">
    <source>
        <dbReference type="ARBA" id="ARBA00022723"/>
    </source>
</evidence>
<dbReference type="InterPro" id="IPR001606">
    <property type="entry name" value="ARID_dom"/>
</dbReference>
<feature type="compositionally biased region" description="Basic and acidic residues" evidence="14">
    <location>
        <begin position="15"/>
        <end position="24"/>
    </location>
</feature>
<name>A0A0C3B017_SERVB</name>
<evidence type="ECO:0000256" key="8">
    <source>
        <dbReference type="ARBA" id="ARBA00022833"/>
    </source>
</evidence>
<keyword evidence="8" id="KW-0862">Zinc</keyword>
<feature type="compositionally biased region" description="Basic and acidic residues" evidence="14">
    <location>
        <begin position="1732"/>
        <end position="1741"/>
    </location>
</feature>
<evidence type="ECO:0000256" key="6">
    <source>
        <dbReference type="ARBA" id="ARBA00022737"/>
    </source>
</evidence>